<dbReference type="InterPro" id="IPR025736">
    <property type="entry name" value="PucR_C-HTH_dom"/>
</dbReference>
<dbReference type="Pfam" id="PF17853">
    <property type="entry name" value="GGDEF_2"/>
    <property type="match status" value="1"/>
</dbReference>
<dbReference type="Pfam" id="PF13556">
    <property type="entry name" value="HTH_30"/>
    <property type="match status" value="1"/>
</dbReference>
<organism evidence="4 5">
    <name type="scientific">Alkaliphilus peptidifermentans DSM 18978</name>
    <dbReference type="NCBI Taxonomy" id="1120976"/>
    <lineage>
        <taxon>Bacteria</taxon>
        <taxon>Bacillati</taxon>
        <taxon>Bacillota</taxon>
        <taxon>Clostridia</taxon>
        <taxon>Peptostreptococcales</taxon>
        <taxon>Natronincolaceae</taxon>
        <taxon>Alkaliphilus</taxon>
    </lineage>
</organism>
<name>A0A1G5L225_9FIRM</name>
<evidence type="ECO:0000256" key="1">
    <source>
        <dbReference type="ARBA" id="ARBA00006754"/>
    </source>
</evidence>
<feature type="domain" description="CdaR GGDEF-like" evidence="3">
    <location>
        <begin position="284"/>
        <end position="397"/>
    </location>
</feature>
<dbReference type="Gene3D" id="1.10.10.2840">
    <property type="entry name" value="PucR C-terminal helix-turn-helix domain"/>
    <property type="match status" value="1"/>
</dbReference>
<dbReference type="Proteomes" id="UP000198636">
    <property type="component" value="Unassembled WGS sequence"/>
</dbReference>
<evidence type="ECO:0000313" key="4">
    <source>
        <dbReference type="EMBL" id="SCZ06239.1"/>
    </source>
</evidence>
<dbReference type="AlphaFoldDB" id="A0A1G5L225"/>
<accession>A0A1G5L225</accession>
<dbReference type="PANTHER" id="PTHR33744:SF1">
    <property type="entry name" value="DNA-BINDING TRANSCRIPTIONAL ACTIVATOR ADER"/>
    <property type="match status" value="1"/>
</dbReference>
<reference evidence="4 5" key="1">
    <citation type="submission" date="2016-10" db="EMBL/GenBank/DDBJ databases">
        <authorList>
            <person name="de Groot N.N."/>
        </authorList>
    </citation>
    <scope>NUCLEOTIDE SEQUENCE [LARGE SCALE GENOMIC DNA]</scope>
    <source>
        <strain evidence="4 5">DSM 18978</strain>
    </source>
</reference>
<keyword evidence="5" id="KW-1185">Reference proteome</keyword>
<evidence type="ECO:0000259" key="2">
    <source>
        <dbReference type="Pfam" id="PF13556"/>
    </source>
</evidence>
<dbReference type="STRING" id="1120976.SAMN03080606_03928"/>
<dbReference type="InterPro" id="IPR041522">
    <property type="entry name" value="CdaR_GGDEF"/>
</dbReference>
<dbReference type="EMBL" id="FMUS01000035">
    <property type="protein sequence ID" value="SCZ06239.1"/>
    <property type="molecule type" value="Genomic_DNA"/>
</dbReference>
<comment type="similarity">
    <text evidence="1">Belongs to the CdaR family.</text>
</comment>
<gene>
    <name evidence="4" type="ORF">SAMN03080606_03928</name>
</gene>
<dbReference type="InterPro" id="IPR042070">
    <property type="entry name" value="PucR_C-HTH_sf"/>
</dbReference>
<dbReference type="InterPro" id="IPR051448">
    <property type="entry name" value="CdaR-like_regulators"/>
</dbReference>
<evidence type="ECO:0000313" key="5">
    <source>
        <dbReference type="Proteomes" id="UP000198636"/>
    </source>
</evidence>
<sequence length="522" mass="60667">MAILFQEVFKCFSLYNPKSILVTNEEIVLSDTKLITKDQLSFHENVLYVGKTSLLTRSTISNHPINLLLINDIDISLTDFCGVDGNIIELSSDVDLFTVFNEAKDLFIRDLQFANNSAALLDSLIQGKGLNYITELGSSIINNPIILIDFSYKVLSHAKYEAIIEPFWIKNIDRGYCSYEFISEVKKIESFKNAPRTTEPFYVTCYASDIKKIVSNVMIDNKIVGYLIALECSQNFNDKTQELLRLLSNVISQELRKNKGFKNTKGLMYENLLLDLLDEKINKEEILLERIKSSGYQFSNNLYVLSIDLSRYASSHTHANFLRDSLESIFSNFKSVFYQDTIVILLDIKDKDEYDEAFLSKLKDFLRKHHLLAGLSSKFSKLLSLNKYYDEAIRALQFGIKLHQDDCFFSYEVFKFYHLLSSTTVETDLIQFCHPAVIKLKNYDKKNNTAYYETLSSYLYNNQNMQNTAKYLFIHRNTLNYRMRKIKELVNFDLSDSEVIFQIHLSYKIMDYLKYFNTSQPV</sequence>
<dbReference type="RefSeq" id="WP_176759112.1">
    <property type="nucleotide sequence ID" value="NZ_FMUS01000035.1"/>
</dbReference>
<proteinExistence type="inferred from homology"/>
<dbReference type="PANTHER" id="PTHR33744">
    <property type="entry name" value="CARBOHYDRATE DIACID REGULATOR"/>
    <property type="match status" value="1"/>
</dbReference>
<feature type="domain" description="PucR C-terminal helix-turn-helix" evidence="2">
    <location>
        <begin position="452"/>
        <end position="509"/>
    </location>
</feature>
<evidence type="ECO:0000259" key="3">
    <source>
        <dbReference type="Pfam" id="PF17853"/>
    </source>
</evidence>
<protein>
    <submittedName>
        <fullName evidence="4">PucR C-terminal helix-turn-helix domain-containing protein</fullName>
    </submittedName>
</protein>